<dbReference type="Pfam" id="PF12937">
    <property type="entry name" value="F-box-like"/>
    <property type="match status" value="1"/>
</dbReference>
<dbReference type="Gene3D" id="1.20.1280.50">
    <property type="match status" value="1"/>
</dbReference>
<dbReference type="PROSITE" id="PS50181">
    <property type="entry name" value="FBOX"/>
    <property type="match status" value="1"/>
</dbReference>
<reference evidence="3" key="1">
    <citation type="submission" date="2024-04" db="EMBL/GenBank/DDBJ databases">
        <authorList>
            <person name="Shaw F."/>
            <person name="Minotto A."/>
        </authorList>
    </citation>
    <scope>NUCLEOTIDE SEQUENCE [LARGE SCALE GENOMIC DNA]</scope>
</reference>
<feature type="domain" description="F-box" evidence="1">
    <location>
        <begin position="5"/>
        <end position="51"/>
    </location>
</feature>
<dbReference type="InterPro" id="IPR036047">
    <property type="entry name" value="F-box-like_dom_sf"/>
</dbReference>
<proteinExistence type="predicted"/>
<dbReference type="CDD" id="cd09917">
    <property type="entry name" value="F-box_SF"/>
    <property type="match status" value="1"/>
</dbReference>
<organism evidence="2 3">
    <name type="scientific">Somion occarium</name>
    <dbReference type="NCBI Taxonomy" id="3059160"/>
    <lineage>
        <taxon>Eukaryota</taxon>
        <taxon>Fungi</taxon>
        <taxon>Dikarya</taxon>
        <taxon>Basidiomycota</taxon>
        <taxon>Agaricomycotina</taxon>
        <taxon>Agaricomycetes</taxon>
        <taxon>Polyporales</taxon>
        <taxon>Cerrenaceae</taxon>
        <taxon>Somion</taxon>
    </lineage>
</organism>
<dbReference type="InterPro" id="IPR001810">
    <property type="entry name" value="F-box_dom"/>
</dbReference>
<evidence type="ECO:0000313" key="2">
    <source>
        <dbReference type="EMBL" id="CAL1715150.1"/>
    </source>
</evidence>
<gene>
    <name evidence="2" type="ORF">GFSPODELE1_LOCUS10088</name>
</gene>
<keyword evidence="3" id="KW-1185">Reference proteome</keyword>
<evidence type="ECO:0000259" key="1">
    <source>
        <dbReference type="PROSITE" id="PS50181"/>
    </source>
</evidence>
<sequence>MVPRIDFLGDVPDEIWLLIASFMRLRDIICLRLTCRKLHSLTQDQLLWLRLLQGLADMEPLPPLATQILKSGAGPDGIHVEELCRFVHRTEKTWIETRSKPWSLTVRENSDPRSTTPQALNDNSALTLLSLNVFKDRWLLIVYREALMELWDLYPELSSKANVSALNCPRYDAICRARTQHHNLAYGTSCAAVLTDDDNALLVGVTSEPNVTIVLRFSLDFRDRNYVGSEVVATFSTPSPTHLLRAILPNSSVLVYSRSQVISIVHMETHQEWNVGDDEGEEALWNGVIGAIPIADQHLLCVKTRSVELMTRLQPDGSLSDILSRSSSTPAEWNQTASIVRHEFSETSFRSVSIADPSISLDADGNSVLNITFLAFDVLNGLYQYRATANLPSLSDMPLHMEVQLIGVHQMAQTIPLTDQLEGVRRTRSGFTQGSRAFVSACCLGAQGKRGIWVERQRNSVKRAVYGYKVNSERVDEGSPGQRYITGQCIYEVSSFDLRDDLTHCAFAESTGLVVLGTRNGEVLLI</sequence>
<evidence type="ECO:0000313" key="3">
    <source>
        <dbReference type="Proteomes" id="UP001497453"/>
    </source>
</evidence>
<dbReference type="EMBL" id="OZ037951">
    <property type="protein sequence ID" value="CAL1715150.1"/>
    <property type="molecule type" value="Genomic_DNA"/>
</dbReference>
<protein>
    <recommendedName>
        <fullName evidence="1">F-box domain-containing protein</fullName>
    </recommendedName>
</protein>
<dbReference type="SUPFAM" id="SSF81383">
    <property type="entry name" value="F-box domain"/>
    <property type="match status" value="1"/>
</dbReference>
<accession>A0ABP1E5D1</accession>
<name>A0ABP1E5D1_9APHY</name>
<dbReference type="Proteomes" id="UP001497453">
    <property type="component" value="Chromosome 8"/>
</dbReference>